<protein>
    <submittedName>
        <fullName evidence="1">Rubrerythrin</fullName>
    </submittedName>
</protein>
<dbReference type="Gene3D" id="1.20.1260.10">
    <property type="match status" value="1"/>
</dbReference>
<gene>
    <name evidence="1" type="ORF">J2W36_005032</name>
</gene>
<evidence type="ECO:0000313" key="1">
    <source>
        <dbReference type="EMBL" id="MDP9902754.1"/>
    </source>
</evidence>
<keyword evidence="2" id="KW-1185">Reference proteome</keyword>
<dbReference type="RefSeq" id="WP_307692488.1">
    <property type="nucleotide sequence ID" value="NZ_JAUSRO010000021.1"/>
</dbReference>
<accession>A0ABT9SEF8</accession>
<sequence>MIDDIHLFLVHAIQLERDAARQYEDLAQVMGAAGNREVQALFDRMALYSRRHLKEAMNRGGFRELPVLAPGEFQWPEGVSPEAASWQGVDGLIDVIAALELALSSETAGYDFYADIARRSNDPEVGRMAREFASEESAHVRDLQAWIVRMAA</sequence>
<dbReference type="InterPro" id="IPR012347">
    <property type="entry name" value="Ferritin-like"/>
</dbReference>
<dbReference type="Proteomes" id="UP001226867">
    <property type="component" value="Unassembled WGS sequence"/>
</dbReference>
<reference evidence="1 2" key="1">
    <citation type="submission" date="2023-07" db="EMBL/GenBank/DDBJ databases">
        <title>Sorghum-associated microbial communities from plants grown in Nebraska, USA.</title>
        <authorList>
            <person name="Schachtman D."/>
        </authorList>
    </citation>
    <scope>NUCLEOTIDE SEQUENCE [LARGE SCALE GENOMIC DNA]</scope>
    <source>
        <strain evidence="1 2">DS1607</strain>
    </source>
</reference>
<comment type="caution">
    <text evidence="1">The sequence shown here is derived from an EMBL/GenBank/DDBJ whole genome shotgun (WGS) entry which is preliminary data.</text>
</comment>
<name>A0ABT9SEF8_9BURK</name>
<proteinExistence type="predicted"/>
<dbReference type="SUPFAM" id="SSF47240">
    <property type="entry name" value="Ferritin-like"/>
    <property type="match status" value="1"/>
</dbReference>
<dbReference type="InterPro" id="IPR009078">
    <property type="entry name" value="Ferritin-like_SF"/>
</dbReference>
<organism evidence="1 2">
    <name type="scientific">Variovorax ginsengisoli</name>
    <dbReference type="NCBI Taxonomy" id="363844"/>
    <lineage>
        <taxon>Bacteria</taxon>
        <taxon>Pseudomonadati</taxon>
        <taxon>Pseudomonadota</taxon>
        <taxon>Betaproteobacteria</taxon>
        <taxon>Burkholderiales</taxon>
        <taxon>Comamonadaceae</taxon>
        <taxon>Variovorax</taxon>
    </lineage>
</organism>
<dbReference type="EMBL" id="JAUSRO010000021">
    <property type="protein sequence ID" value="MDP9902754.1"/>
    <property type="molecule type" value="Genomic_DNA"/>
</dbReference>
<evidence type="ECO:0000313" key="2">
    <source>
        <dbReference type="Proteomes" id="UP001226867"/>
    </source>
</evidence>
<dbReference type="CDD" id="cd01045">
    <property type="entry name" value="Ferritin_like_AB"/>
    <property type="match status" value="1"/>
</dbReference>